<proteinExistence type="predicted"/>
<evidence type="ECO:0000256" key="2">
    <source>
        <dbReference type="SAM" id="SignalP"/>
    </source>
</evidence>
<accession>A0A3A3G1V9</accession>
<feature type="region of interest" description="Disordered" evidence="1">
    <location>
        <begin position="29"/>
        <end position="56"/>
    </location>
</feature>
<comment type="caution">
    <text evidence="3">The sequence shown here is derived from an EMBL/GenBank/DDBJ whole genome shotgun (WGS) entry which is preliminary data.</text>
</comment>
<dbReference type="Proteomes" id="UP000266327">
    <property type="component" value="Unassembled WGS sequence"/>
</dbReference>
<feature type="compositionally biased region" description="Basic and acidic residues" evidence="1">
    <location>
        <begin position="199"/>
        <end position="250"/>
    </location>
</feature>
<organism evidence="3 4">
    <name type="scientific">Noviherbaspirillum sedimenti</name>
    <dbReference type="NCBI Taxonomy" id="2320865"/>
    <lineage>
        <taxon>Bacteria</taxon>
        <taxon>Pseudomonadati</taxon>
        <taxon>Pseudomonadota</taxon>
        <taxon>Betaproteobacteria</taxon>
        <taxon>Burkholderiales</taxon>
        <taxon>Oxalobacteraceae</taxon>
        <taxon>Noviherbaspirillum</taxon>
    </lineage>
</organism>
<feature type="compositionally biased region" description="Low complexity" evidence="1">
    <location>
        <begin position="41"/>
        <end position="56"/>
    </location>
</feature>
<keyword evidence="2" id="KW-0732">Signal</keyword>
<evidence type="ECO:0000256" key="1">
    <source>
        <dbReference type="SAM" id="MobiDB-lite"/>
    </source>
</evidence>
<keyword evidence="4" id="KW-1185">Reference proteome</keyword>
<feature type="region of interest" description="Disordered" evidence="1">
    <location>
        <begin position="160"/>
        <end position="277"/>
    </location>
</feature>
<feature type="signal peptide" evidence="2">
    <location>
        <begin position="1"/>
        <end position="25"/>
    </location>
</feature>
<dbReference type="RefSeq" id="WP_119783916.1">
    <property type="nucleotide sequence ID" value="NZ_QYUQ01000002.1"/>
</dbReference>
<gene>
    <name evidence="3" type="ORF">D3878_01775</name>
</gene>
<reference evidence="4" key="1">
    <citation type="submission" date="2018-09" db="EMBL/GenBank/DDBJ databases">
        <authorList>
            <person name="Zhu H."/>
        </authorList>
    </citation>
    <scope>NUCLEOTIDE SEQUENCE [LARGE SCALE GENOMIC DNA]</scope>
    <source>
        <strain evidence="4">K1S02-23</strain>
    </source>
</reference>
<evidence type="ECO:0000313" key="3">
    <source>
        <dbReference type="EMBL" id="RJG00462.1"/>
    </source>
</evidence>
<evidence type="ECO:0000313" key="4">
    <source>
        <dbReference type="Proteomes" id="UP000266327"/>
    </source>
</evidence>
<feature type="compositionally biased region" description="Basic and acidic residues" evidence="1">
    <location>
        <begin position="169"/>
        <end position="188"/>
    </location>
</feature>
<feature type="chain" id="PRO_5017249080" description="Colicin import membrane protein" evidence="2">
    <location>
        <begin position="26"/>
        <end position="277"/>
    </location>
</feature>
<protein>
    <recommendedName>
        <fullName evidence="5">Colicin import membrane protein</fullName>
    </recommendedName>
</protein>
<dbReference type="OrthoDB" id="8777086at2"/>
<dbReference type="EMBL" id="QYUQ01000002">
    <property type="protein sequence ID" value="RJG00462.1"/>
    <property type="molecule type" value="Genomic_DNA"/>
</dbReference>
<name>A0A3A3G1V9_9BURK</name>
<feature type="compositionally biased region" description="Low complexity" evidence="1">
    <location>
        <begin position="253"/>
        <end position="277"/>
    </location>
</feature>
<dbReference type="AlphaFoldDB" id="A0A3A3G1V9"/>
<evidence type="ECO:0008006" key="5">
    <source>
        <dbReference type="Google" id="ProtNLM"/>
    </source>
</evidence>
<sequence>MDVSGFSRVLSALLLGLVLAQPALAQQDKAQQDKVLEDAPQDQPRPQASPAPSAAAHSVDAMVARYPQGAIDTDALAVQAQADVNYARSVLAAQFANAQNACHGRFFTNACIDRAKEAQRAGLAALRPVELEANAYLRQSRVDRRDRALTEQRIKAEAVAQERLQLQPENEKKAARKAEERASREQERQAGQAAPAGIVDDRVRRHEEKLQRLREEDAGKAQERARNIAAYEEKQKEAAERQKKVAEKKAQKQQKQGGNPASPAATAAGQAVTPAKP</sequence>